<keyword evidence="2" id="KW-1185">Reference proteome</keyword>
<evidence type="ECO:0000313" key="1">
    <source>
        <dbReference type="EMBL" id="SMC52588.1"/>
    </source>
</evidence>
<dbReference type="Pfam" id="PF02620">
    <property type="entry name" value="YceD"/>
    <property type="match status" value="1"/>
</dbReference>
<dbReference type="RefSeq" id="WP_084408988.1">
    <property type="nucleotide sequence ID" value="NZ_FWXR01000003.1"/>
</dbReference>
<dbReference type="STRING" id="937218.SAMN06297251_103164"/>
<dbReference type="EMBL" id="FWXR01000003">
    <property type="protein sequence ID" value="SMC52588.1"/>
    <property type="molecule type" value="Genomic_DNA"/>
</dbReference>
<organism evidence="1 2">
    <name type="scientific">Fulvimarina manganoxydans</name>
    <dbReference type="NCBI Taxonomy" id="937218"/>
    <lineage>
        <taxon>Bacteria</taxon>
        <taxon>Pseudomonadati</taxon>
        <taxon>Pseudomonadota</taxon>
        <taxon>Alphaproteobacteria</taxon>
        <taxon>Hyphomicrobiales</taxon>
        <taxon>Aurantimonadaceae</taxon>
        <taxon>Fulvimarina</taxon>
    </lineage>
</organism>
<proteinExistence type="predicted"/>
<name>A0A1W1ZWY4_9HYPH</name>
<gene>
    <name evidence="1" type="ORF">SAMN06297251_103164</name>
</gene>
<protein>
    <submittedName>
        <fullName evidence="1">Uncharacterized metal-binding protein YceD, DUF177 family</fullName>
    </submittedName>
</protein>
<dbReference type="InterPro" id="IPR003772">
    <property type="entry name" value="YceD"/>
</dbReference>
<reference evidence="1 2" key="1">
    <citation type="submission" date="2017-04" db="EMBL/GenBank/DDBJ databases">
        <authorList>
            <person name="Afonso C.L."/>
            <person name="Miller P.J."/>
            <person name="Scott M.A."/>
            <person name="Spackman E."/>
            <person name="Goraichik I."/>
            <person name="Dimitrov K.M."/>
            <person name="Suarez D.L."/>
            <person name="Swayne D.E."/>
        </authorList>
    </citation>
    <scope>NUCLEOTIDE SEQUENCE [LARGE SCALE GENOMIC DNA]</scope>
    <source>
        <strain evidence="1 2">CGMCC 1.10972</strain>
    </source>
</reference>
<accession>A0A1W1ZWY4</accession>
<evidence type="ECO:0000313" key="2">
    <source>
        <dbReference type="Proteomes" id="UP000192656"/>
    </source>
</evidence>
<dbReference type="AlphaFoldDB" id="A0A1W1ZWY4"/>
<sequence length="189" mass="20925">MSQTRETQVLSVSIAAKKLPQDGMPIDFEASETERQRLAEALDLVGVPSFKAKLTARAWQRDGVRVTGDLKAVVEQTSVVTLEPLRRTYPITFDATYVPEGSKLARIARPDEHELHIDPEGDDPPETFVGDEIDLGPLMMEYLALALDPYPRAGEERFEAVDTDPEPEAGKVSPFAKLATFKAGRKDEE</sequence>
<dbReference type="Proteomes" id="UP000192656">
    <property type="component" value="Unassembled WGS sequence"/>
</dbReference>
<dbReference type="OrthoDB" id="8443793at2"/>